<dbReference type="AlphaFoldDB" id="A0A6I8MC28"/>
<comment type="subunit">
    <text evidence="9">Homopentamer.</text>
</comment>
<dbReference type="HAMAP" id="MF_00115">
    <property type="entry name" value="MscL"/>
    <property type="match status" value="1"/>
</dbReference>
<comment type="subcellular location">
    <subcellularLocation>
        <location evidence="9">Cell membrane</location>
        <topology evidence="9">Multi-pass membrane protein</topology>
    </subcellularLocation>
    <subcellularLocation>
        <location evidence="1">Membrane</location>
        <topology evidence="1">Multi-pass membrane protein</topology>
    </subcellularLocation>
</comment>
<sequence length="143" mass="16222">MWNDFKKFISRGNVIDLAVGLAIGAAFGAIVKSLVSDIINPIVGLFIGSTDLSQYKYVLRKASENSKEISINYGSFILAVLNFFIIAFILFLIIRAYNKFKEELESITAKEEEKVEEEKVVKLSLQEELLTEIRNLLQEKNNK</sequence>
<gene>
    <name evidence="9" type="primary">mscL</name>
    <name evidence="11" type="ORF">OMES3154_01061</name>
</gene>
<keyword evidence="12" id="KW-1185">Reference proteome</keyword>
<keyword evidence="8 9" id="KW-0407">Ion channel</keyword>
<accession>A0A6I8MC28</accession>
<evidence type="ECO:0000256" key="5">
    <source>
        <dbReference type="ARBA" id="ARBA00022989"/>
    </source>
</evidence>
<keyword evidence="3 9" id="KW-1003">Cell membrane</keyword>
<evidence type="ECO:0000256" key="2">
    <source>
        <dbReference type="ARBA" id="ARBA00022448"/>
    </source>
</evidence>
<dbReference type="InterPro" id="IPR001185">
    <property type="entry name" value="MS_channel"/>
</dbReference>
<evidence type="ECO:0000313" key="12">
    <source>
        <dbReference type="Proteomes" id="UP000419017"/>
    </source>
</evidence>
<proteinExistence type="inferred from homology"/>
<dbReference type="SUPFAM" id="SSF81330">
    <property type="entry name" value="Gated mechanosensitive channel"/>
    <property type="match status" value="1"/>
</dbReference>
<reference evidence="11 12" key="1">
    <citation type="submission" date="2019-10" db="EMBL/GenBank/DDBJ databases">
        <authorList>
            <person name="Blom J."/>
        </authorList>
    </citation>
    <scope>NUCLEOTIDE SEQUENCE [LARGE SCALE GENOMIC DNA]</scope>
    <source>
        <strain evidence="11 12">ES3154-GLU</strain>
    </source>
</reference>
<dbReference type="NCBIfam" id="NF001843">
    <property type="entry name" value="PRK00567.1-4"/>
    <property type="match status" value="1"/>
</dbReference>
<dbReference type="EMBL" id="CABWIB010000001">
    <property type="protein sequence ID" value="VWL85773.1"/>
    <property type="molecule type" value="Genomic_DNA"/>
</dbReference>
<keyword evidence="2 9" id="KW-0813">Transport</keyword>
<evidence type="ECO:0000256" key="8">
    <source>
        <dbReference type="ARBA" id="ARBA00023303"/>
    </source>
</evidence>
<feature type="transmembrane region" description="Helical" evidence="9">
    <location>
        <begin position="73"/>
        <end position="94"/>
    </location>
</feature>
<feature type="coiled-coil region" evidence="10">
    <location>
        <begin position="97"/>
        <end position="143"/>
    </location>
</feature>
<dbReference type="PRINTS" id="PR01264">
    <property type="entry name" value="MECHCHANNEL"/>
</dbReference>
<evidence type="ECO:0000256" key="4">
    <source>
        <dbReference type="ARBA" id="ARBA00022692"/>
    </source>
</evidence>
<dbReference type="GO" id="GO:0008381">
    <property type="term" value="F:mechanosensitive monoatomic ion channel activity"/>
    <property type="evidence" value="ECO:0007669"/>
    <property type="project" value="UniProtKB-UniRule"/>
</dbReference>
<dbReference type="InterPro" id="IPR036019">
    <property type="entry name" value="MscL_channel"/>
</dbReference>
<keyword evidence="10" id="KW-0175">Coiled coil</keyword>
<evidence type="ECO:0000256" key="7">
    <source>
        <dbReference type="ARBA" id="ARBA00023136"/>
    </source>
</evidence>
<dbReference type="GO" id="GO:0005886">
    <property type="term" value="C:plasma membrane"/>
    <property type="evidence" value="ECO:0007669"/>
    <property type="project" value="UniProtKB-SubCell"/>
</dbReference>
<keyword evidence="4 9" id="KW-0812">Transmembrane</keyword>
<dbReference type="Proteomes" id="UP000419017">
    <property type="component" value="Unassembled WGS sequence"/>
</dbReference>
<organism evidence="11 12">
    <name type="scientific">Oceanivirga miroungae</name>
    <dbReference type="NCBI Taxonomy" id="1130046"/>
    <lineage>
        <taxon>Bacteria</taxon>
        <taxon>Fusobacteriati</taxon>
        <taxon>Fusobacteriota</taxon>
        <taxon>Fusobacteriia</taxon>
        <taxon>Fusobacteriales</taxon>
        <taxon>Leptotrichiaceae</taxon>
        <taxon>Oceanivirga</taxon>
    </lineage>
</organism>
<comment type="function">
    <text evidence="9">Channel that opens in response to stretch forces in the membrane lipid bilayer. May participate in the regulation of osmotic pressure changes within the cell.</text>
</comment>
<dbReference type="PANTHER" id="PTHR30266">
    <property type="entry name" value="MECHANOSENSITIVE CHANNEL MSCL"/>
    <property type="match status" value="1"/>
</dbReference>
<dbReference type="PANTHER" id="PTHR30266:SF2">
    <property type="entry name" value="LARGE-CONDUCTANCE MECHANOSENSITIVE CHANNEL"/>
    <property type="match status" value="1"/>
</dbReference>
<comment type="similarity">
    <text evidence="9">Belongs to the MscL family.</text>
</comment>
<evidence type="ECO:0000256" key="6">
    <source>
        <dbReference type="ARBA" id="ARBA00023065"/>
    </source>
</evidence>
<evidence type="ECO:0000256" key="3">
    <source>
        <dbReference type="ARBA" id="ARBA00022475"/>
    </source>
</evidence>
<evidence type="ECO:0000256" key="1">
    <source>
        <dbReference type="ARBA" id="ARBA00004141"/>
    </source>
</evidence>
<keyword evidence="5 9" id="KW-1133">Transmembrane helix</keyword>
<evidence type="ECO:0000313" key="11">
    <source>
        <dbReference type="EMBL" id="VWL85773.1"/>
    </source>
</evidence>
<dbReference type="InterPro" id="IPR037673">
    <property type="entry name" value="MSC/AndL"/>
</dbReference>
<name>A0A6I8MC28_9FUSO</name>
<dbReference type="RefSeq" id="WP_156683746.1">
    <property type="nucleotide sequence ID" value="NZ_CABWIB010000001.1"/>
</dbReference>
<dbReference type="Gene3D" id="1.10.1200.120">
    <property type="entry name" value="Large-conductance mechanosensitive channel, MscL, domain 1"/>
    <property type="match status" value="1"/>
</dbReference>
<keyword evidence="6 9" id="KW-0406">Ion transport</keyword>
<protein>
    <recommendedName>
        <fullName evidence="9">Large-conductance mechanosensitive channel</fullName>
    </recommendedName>
</protein>
<evidence type="ECO:0000256" key="9">
    <source>
        <dbReference type="HAMAP-Rule" id="MF_00115"/>
    </source>
</evidence>
<dbReference type="NCBIfam" id="TIGR00220">
    <property type="entry name" value="mscL"/>
    <property type="match status" value="1"/>
</dbReference>
<feature type="transmembrane region" description="Helical" evidence="9">
    <location>
        <begin position="12"/>
        <end position="31"/>
    </location>
</feature>
<dbReference type="Pfam" id="PF01741">
    <property type="entry name" value="MscL"/>
    <property type="match status" value="1"/>
</dbReference>
<keyword evidence="7 9" id="KW-0472">Membrane</keyword>
<evidence type="ECO:0000256" key="10">
    <source>
        <dbReference type="SAM" id="Coils"/>
    </source>
</evidence>